<reference evidence="1 2" key="1">
    <citation type="submission" date="2013-11" db="EMBL/GenBank/DDBJ databases">
        <title>Opisthorchis viverrini - life in the bile duct.</title>
        <authorList>
            <person name="Young N.D."/>
            <person name="Nagarajan N."/>
            <person name="Lin S.J."/>
            <person name="Korhonen P.K."/>
            <person name="Jex A.R."/>
            <person name="Hall R.S."/>
            <person name="Safavi-Hemami H."/>
            <person name="Kaewkong W."/>
            <person name="Bertrand D."/>
            <person name="Gao S."/>
            <person name="Seet Q."/>
            <person name="Wongkham S."/>
            <person name="Teh B.T."/>
            <person name="Wongkham C."/>
            <person name="Intapan P.M."/>
            <person name="Maleewong W."/>
            <person name="Yang X."/>
            <person name="Hu M."/>
            <person name="Wang Z."/>
            <person name="Hofmann A."/>
            <person name="Sternberg P.W."/>
            <person name="Tan P."/>
            <person name="Wang J."/>
            <person name="Gasser R.B."/>
        </authorList>
    </citation>
    <scope>NUCLEOTIDE SEQUENCE [LARGE SCALE GENOMIC DNA]</scope>
</reference>
<feature type="non-terminal residue" evidence="1">
    <location>
        <position position="51"/>
    </location>
</feature>
<dbReference type="Proteomes" id="UP000054324">
    <property type="component" value="Unassembled WGS sequence"/>
</dbReference>
<dbReference type="CTD" id="20329937"/>
<evidence type="ECO:0000313" key="2">
    <source>
        <dbReference type="Proteomes" id="UP000054324"/>
    </source>
</evidence>
<dbReference type="AlphaFoldDB" id="A0A074Z082"/>
<dbReference type="RefSeq" id="XP_009177371.1">
    <property type="nucleotide sequence ID" value="XM_009179107.1"/>
</dbReference>
<sequence>MHCRENQKRALLELIAQAIVERSLEEERMRQGKIRKTLEEICKLHRVRRMR</sequence>
<dbReference type="KEGG" id="ovi:T265_15772"/>
<name>A0A074Z082_OPIVI</name>
<keyword evidence="2" id="KW-1185">Reference proteome</keyword>
<dbReference type="EMBL" id="KL597580">
    <property type="protein sequence ID" value="KER18882.1"/>
    <property type="molecule type" value="Genomic_DNA"/>
</dbReference>
<dbReference type="GeneID" id="20329937"/>
<gene>
    <name evidence="1" type="ORF">T265_15772</name>
</gene>
<dbReference type="OrthoDB" id="120976at2759"/>
<proteinExistence type="predicted"/>
<evidence type="ECO:0000313" key="1">
    <source>
        <dbReference type="EMBL" id="KER18882.1"/>
    </source>
</evidence>
<dbReference type="STRING" id="6198.A0A074Z082"/>
<organism evidence="1 2">
    <name type="scientific">Opisthorchis viverrini</name>
    <name type="common">Southeast Asian liver fluke</name>
    <dbReference type="NCBI Taxonomy" id="6198"/>
    <lineage>
        <taxon>Eukaryota</taxon>
        <taxon>Metazoa</taxon>
        <taxon>Spiralia</taxon>
        <taxon>Lophotrochozoa</taxon>
        <taxon>Platyhelminthes</taxon>
        <taxon>Trematoda</taxon>
        <taxon>Digenea</taxon>
        <taxon>Opisthorchiida</taxon>
        <taxon>Opisthorchiata</taxon>
        <taxon>Opisthorchiidae</taxon>
        <taxon>Opisthorchis</taxon>
    </lineage>
</organism>
<accession>A0A074Z082</accession>
<protein>
    <submittedName>
        <fullName evidence="1">Uncharacterized protein</fullName>
    </submittedName>
</protein>